<organism evidence="3 4">
    <name type="scientific">Ralstonia insidiosa</name>
    <dbReference type="NCBI Taxonomy" id="190721"/>
    <lineage>
        <taxon>Bacteria</taxon>
        <taxon>Pseudomonadati</taxon>
        <taxon>Pseudomonadota</taxon>
        <taxon>Betaproteobacteria</taxon>
        <taxon>Burkholderiales</taxon>
        <taxon>Burkholderiaceae</taxon>
        <taxon>Ralstonia</taxon>
    </lineage>
</organism>
<dbReference type="OrthoDB" id="9157426at2"/>
<keyword evidence="2" id="KW-0732">Signal</keyword>
<feature type="region of interest" description="Disordered" evidence="1">
    <location>
        <begin position="27"/>
        <end position="57"/>
    </location>
</feature>
<dbReference type="RefSeq" id="WP_064804849.1">
    <property type="nucleotide sequence ID" value="NZ_CP016022.1"/>
</dbReference>
<dbReference type="EMBL" id="CP016022">
    <property type="protein sequence ID" value="ANJ73457.1"/>
    <property type="molecule type" value="Genomic_DNA"/>
</dbReference>
<feature type="chain" id="PRO_5043825703" evidence="2">
    <location>
        <begin position="17"/>
        <end position="142"/>
    </location>
</feature>
<evidence type="ECO:0000313" key="3">
    <source>
        <dbReference type="EMBL" id="ANJ73457.1"/>
    </source>
</evidence>
<proteinExistence type="predicted"/>
<dbReference type="PROSITE" id="PS51257">
    <property type="entry name" value="PROKAR_LIPOPROTEIN"/>
    <property type="match status" value="1"/>
</dbReference>
<protein>
    <submittedName>
        <fullName evidence="3">Uncharacterized protein</fullName>
    </submittedName>
</protein>
<evidence type="ECO:0000256" key="1">
    <source>
        <dbReference type="SAM" id="MobiDB-lite"/>
    </source>
</evidence>
<name>A0A191ZZH2_9RALS</name>
<dbReference type="Proteomes" id="UP000078572">
    <property type="component" value="Chromosome 1"/>
</dbReference>
<feature type="compositionally biased region" description="Low complexity" evidence="1">
    <location>
        <begin position="27"/>
        <end position="51"/>
    </location>
</feature>
<dbReference type="AlphaFoldDB" id="A0A191ZZH2"/>
<evidence type="ECO:0000256" key="2">
    <source>
        <dbReference type="SAM" id="SignalP"/>
    </source>
</evidence>
<accession>A0A191ZZH2</accession>
<gene>
    <name evidence="3" type="ORF">A9Y76_13720</name>
</gene>
<dbReference type="GeneID" id="61527074"/>
<reference evidence="4" key="1">
    <citation type="submission" date="2016-06" db="EMBL/GenBank/DDBJ databases">
        <authorList>
            <person name="Xu Y."/>
            <person name="Nagy A."/>
            <person name="Yan X."/>
            <person name="Kim S.W."/>
            <person name="Haley B."/>
            <person name="Liu N.T."/>
            <person name="Nou X."/>
        </authorList>
    </citation>
    <scope>NUCLEOTIDE SEQUENCE [LARGE SCALE GENOMIC DNA]</scope>
    <source>
        <strain evidence="4">ATCC 49129</strain>
    </source>
</reference>
<feature type="signal peptide" evidence="2">
    <location>
        <begin position="1"/>
        <end position="16"/>
    </location>
</feature>
<keyword evidence="4" id="KW-1185">Reference proteome</keyword>
<evidence type="ECO:0000313" key="4">
    <source>
        <dbReference type="Proteomes" id="UP000078572"/>
    </source>
</evidence>
<sequence>MIKPLFLAVLAAIALAGCGRSEDVQKSAAPAPAQASAPVATPASAPATSTPELSEAEQAKAADIARAAIEKYKLTSLSPECLSFMAGLEDDTHYNVEVLENHTPACGGDPNTAPHVVTLLIDKNTGALQKDDPANGDYVPLK</sequence>
<dbReference type="STRING" id="190721.ACS15_2868"/>